<comment type="caution">
    <text evidence="2">The sequence shown here is derived from an EMBL/GenBank/DDBJ whole genome shotgun (WGS) entry which is preliminary data.</text>
</comment>
<proteinExistence type="predicted"/>
<sequence length="616" mass="65083">MTPPKRTALGIARAESAGKPLWALVGEGALATMKSDRITTSELEALPVEPASTGARVDQVMESLEAYGADLARTPGGAGWSYVQHVPARRLVTQVVRKLAALSAWEPFVKAPGPLRPAPHEGLVGLRSSSSREYRAYTVTWSGIAYLLGAAAPRNPRRSPQLRNLPLPPRPVAVAAPSLAPSELPRCEVVALSWSSRHADTLLPVLGELAREGSPSLVVDLATDPAEQYPASGVAGVNLCSPPTGLFDLSGAVAGLRARDDGRIVRVDEHEVQLARLVRLVSVLLETSGGCTQPSWRSVIQAEAWLDGVLAATRPHTVLVSNDTSPLGALAVHAAERHGANTVHVQHGAWTAESVAWPALHSRDVVVMGERDLPLARAWARHPDAEVHVLGQPRFDALAELDSQAQRRYLETLLAPTLGPGPSRIAVWACQPFGPDRLKAQADLLLDGLWKAGDNWGLVIAPHPAQSLDVFAPLLERDGQPLVAVADPRVGARGCLAGADALASAYSTCGIEAALVGVPVLEIGSPGERTLGLSEHGLARRCSTSNDVADALAALCGTRPPEVPAATDTVCRWRGDSVAQVARLITRRNDGHSTHSHHDARGTESELPQGEGATAR</sequence>
<feature type="compositionally biased region" description="Basic and acidic residues" evidence="1">
    <location>
        <begin position="587"/>
        <end position="604"/>
    </location>
</feature>
<feature type="region of interest" description="Disordered" evidence="1">
    <location>
        <begin position="586"/>
        <end position="616"/>
    </location>
</feature>
<keyword evidence="3" id="KW-1185">Reference proteome</keyword>
<dbReference type="EMBL" id="JASITI010000001">
    <property type="protein sequence ID" value="MDK9494337.1"/>
    <property type="molecule type" value="Genomic_DNA"/>
</dbReference>
<evidence type="ECO:0008006" key="4">
    <source>
        <dbReference type="Google" id="ProtNLM"/>
    </source>
</evidence>
<reference evidence="2 3" key="1">
    <citation type="submission" date="2023-05" db="EMBL/GenBank/DDBJ databases">
        <title>Sequencing and Assembly of Streptomyces sp. NP73.</title>
        <authorList>
            <person name="Konwar A.N."/>
            <person name="Saikia K."/>
            <person name="Thakur D."/>
        </authorList>
    </citation>
    <scope>NUCLEOTIDE SEQUENCE [LARGE SCALE GENOMIC DNA]</scope>
    <source>
        <strain evidence="2 3">NP73</strain>
    </source>
</reference>
<dbReference type="Proteomes" id="UP001223390">
    <property type="component" value="Unassembled WGS sequence"/>
</dbReference>
<accession>A0ABT7GL76</accession>
<dbReference type="SUPFAM" id="SSF53756">
    <property type="entry name" value="UDP-Glycosyltransferase/glycogen phosphorylase"/>
    <property type="match status" value="1"/>
</dbReference>
<dbReference type="RefSeq" id="WP_285340223.1">
    <property type="nucleotide sequence ID" value="NZ_JASITI010000001.1"/>
</dbReference>
<name>A0ABT7GL76_9ACTN</name>
<evidence type="ECO:0000256" key="1">
    <source>
        <dbReference type="SAM" id="MobiDB-lite"/>
    </source>
</evidence>
<evidence type="ECO:0000313" key="3">
    <source>
        <dbReference type="Proteomes" id="UP001223390"/>
    </source>
</evidence>
<protein>
    <recommendedName>
        <fullName evidence="4">Capsule polysaccharide biosynthesis protein</fullName>
    </recommendedName>
</protein>
<evidence type="ECO:0000313" key="2">
    <source>
        <dbReference type="EMBL" id="MDK9494337.1"/>
    </source>
</evidence>
<organism evidence="2 3">
    <name type="scientific">Streptomyces katrae</name>
    <dbReference type="NCBI Taxonomy" id="68223"/>
    <lineage>
        <taxon>Bacteria</taxon>
        <taxon>Bacillati</taxon>
        <taxon>Actinomycetota</taxon>
        <taxon>Actinomycetes</taxon>
        <taxon>Kitasatosporales</taxon>
        <taxon>Streptomycetaceae</taxon>
        <taxon>Streptomyces</taxon>
    </lineage>
</organism>
<gene>
    <name evidence="2" type="ORF">QEZ40_000209</name>
</gene>